<dbReference type="Pfam" id="PF10090">
    <property type="entry name" value="HPTransfase"/>
    <property type="match status" value="1"/>
</dbReference>
<protein>
    <submittedName>
        <fullName evidence="2">Histidine phosphotransferase</fullName>
    </submittedName>
</protein>
<evidence type="ECO:0000313" key="2">
    <source>
        <dbReference type="EMBL" id="NSX55278.1"/>
    </source>
</evidence>
<name>A0ABX2IQY0_9RHOB</name>
<keyword evidence="3" id="KW-1185">Reference proteome</keyword>
<dbReference type="Proteomes" id="UP000777935">
    <property type="component" value="Unassembled WGS sequence"/>
</dbReference>
<comment type="caution">
    <text evidence="2">The sequence shown here is derived from an EMBL/GenBank/DDBJ whole genome shotgun (WGS) entry which is preliminary data.</text>
</comment>
<dbReference type="InterPro" id="IPR036890">
    <property type="entry name" value="HATPase_C_sf"/>
</dbReference>
<accession>A0ABX2IQY0</accession>
<proteinExistence type="predicted"/>
<sequence length="199" mass="21590">MSDRTPDLTALVGSRICHDLISPIGAIANGVELLGMSGVAQGPEMQLISESVENANARIKFFRIAFGAASDDSKISETEVIASLNAVSQGGRVEYDWKPQGAQSRVDVRLVFLALQCLESAMAYGGAIMIEKTAERWTLTATADKFKTDPALWERLYKDDTSDLPAAAHVQFALLPGFLIAAGRNIEYTLEDRQIVITL</sequence>
<dbReference type="Gene3D" id="1.10.287.130">
    <property type="match status" value="1"/>
</dbReference>
<evidence type="ECO:0000259" key="1">
    <source>
        <dbReference type="Pfam" id="PF10090"/>
    </source>
</evidence>
<dbReference type="InterPro" id="IPR018762">
    <property type="entry name" value="ChpT_C"/>
</dbReference>
<dbReference type="RefSeq" id="WP_174138137.1">
    <property type="nucleotide sequence ID" value="NZ_JABUFE010000005.1"/>
</dbReference>
<feature type="domain" description="Histidine phosphotransferase ChpT C-terminal" evidence="1">
    <location>
        <begin position="81"/>
        <end position="192"/>
    </location>
</feature>
<dbReference type="Gene3D" id="3.30.565.10">
    <property type="entry name" value="Histidine kinase-like ATPase, C-terminal domain"/>
    <property type="match status" value="1"/>
</dbReference>
<gene>
    <name evidence="2" type="ORF">HRQ87_10745</name>
</gene>
<organism evidence="2 3">
    <name type="scientific">Parasulfitobacter algicola</name>
    <dbReference type="NCBI Taxonomy" id="2614809"/>
    <lineage>
        <taxon>Bacteria</taxon>
        <taxon>Pseudomonadati</taxon>
        <taxon>Pseudomonadota</taxon>
        <taxon>Alphaproteobacteria</taxon>
        <taxon>Rhodobacterales</taxon>
        <taxon>Roseobacteraceae</taxon>
        <taxon>Parasulfitobacter</taxon>
    </lineage>
</organism>
<evidence type="ECO:0000313" key="3">
    <source>
        <dbReference type="Proteomes" id="UP000777935"/>
    </source>
</evidence>
<dbReference type="EMBL" id="JABUFE010000005">
    <property type="protein sequence ID" value="NSX55278.1"/>
    <property type="molecule type" value="Genomic_DNA"/>
</dbReference>
<reference evidence="2 3" key="1">
    <citation type="submission" date="2020-06" db="EMBL/GenBank/DDBJ databases">
        <title>Sulfitobacter algicola sp. nov., isolated from green algae.</title>
        <authorList>
            <person name="Wang C."/>
        </authorList>
    </citation>
    <scope>NUCLEOTIDE SEQUENCE [LARGE SCALE GENOMIC DNA]</scope>
    <source>
        <strain evidence="2 3">1151</strain>
    </source>
</reference>